<gene>
    <name evidence="7" type="ORF">INT43_001933</name>
</gene>
<evidence type="ECO:0008006" key="9">
    <source>
        <dbReference type="Google" id="ProtNLM"/>
    </source>
</evidence>
<evidence type="ECO:0000256" key="3">
    <source>
        <dbReference type="ARBA" id="ARBA00022692"/>
    </source>
</evidence>
<dbReference type="GO" id="GO:1990961">
    <property type="term" value="P:xenobiotic detoxification by transmembrane export across the plasma membrane"/>
    <property type="evidence" value="ECO:0007669"/>
    <property type="project" value="InterPro"/>
</dbReference>
<reference evidence="7" key="1">
    <citation type="submission" date="2020-12" db="EMBL/GenBank/DDBJ databases">
        <title>Metabolic potential, ecology and presence of endohyphal bacteria is reflected in genomic diversity of Mucoromycotina.</title>
        <authorList>
            <person name="Muszewska A."/>
            <person name="Okrasinska A."/>
            <person name="Steczkiewicz K."/>
            <person name="Drgas O."/>
            <person name="Orlowska M."/>
            <person name="Perlinska-Lenart U."/>
            <person name="Aleksandrzak-Piekarczyk T."/>
            <person name="Szatraj K."/>
            <person name="Zielenkiewicz U."/>
            <person name="Pilsyk S."/>
            <person name="Malc E."/>
            <person name="Mieczkowski P."/>
            <person name="Kruszewska J.S."/>
            <person name="Biernat P."/>
            <person name="Pawlowska J."/>
        </authorList>
    </citation>
    <scope>NUCLEOTIDE SEQUENCE</scope>
    <source>
        <strain evidence="7">WA0000067209</strain>
    </source>
</reference>
<comment type="similarity">
    <text evidence="2">Belongs to the multi antimicrobial extrusion (MATE) (TC 2.A.66.1) family.</text>
</comment>
<sequence>MTQASSLEEGTLVSVEERTHLLSSPKAKQPEPRWTDEITWLIMKSLPVVAAYLLQSSLQSVTIISVGRLGATELASATLGSILATVTGFSVMTGASLALDTLLSQAFTGADDVTVVGLQFQRSLIIMGLLMAPVSIFWWYAENVFLLLGQDPIIAQKASLFVRMMIPTAPAFGIFEALKKYLQAQGIFGAGTYMLMIGAPLNLLLNYILVWSPKFSIGYIGGPLSTCLSSWIIVLLTVLYIRYVDGAAAWGGWNRAAFQVKDWVPFIKLAIPGILLICTETWAFEIITLAASWMGTTSLAAQSVIWTTQTTLYTLPFGIGVAAATRSGNLLGGGFSRQAKLAAHMALALAIGISLFNCGLLLTLRATWGSFFTDDPAVVELVAKVLPFVAIFCIADTTAGVSDGLLNGQGRQKIAATINIATYYLTALPVGFWLSFKMDLGLQGLWLSLSVAMFGACLTTVLLILRTNWTEQANAAYLRAKGE</sequence>
<evidence type="ECO:0000256" key="5">
    <source>
        <dbReference type="ARBA" id="ARBA00023136"/>
    </source>
</evidence>
<dbReference type="PANTHER" id="PTHR11206">
    <property type="entry name" value="MULTIDRUG RESISTANCE PROTEIN"/>
    <property type="match status" value="1"/>
</dbReference>
<accession>A0A8H7PSI5</accession>
<feature type="transmembrane region" description="Helical" evidence="6">
    <location>
        <begin position="304"/>
        <end position="324"/>
    </location>
</feature>
<dbReference type="GO" id="GO:0042910">
    <property type="term" value="F:xenobiotic transmembrane transporter activity"/>
    <property type="evidence" value="ECO:0007669"/>
    <property type="project" value="InterPro"/>
</dbReference>
<feature type="transmembrane region" description="Helical" evidence="6">
    <location>
        <begin position="263"/>
        <end position="284"/>
    </location>
</feature>
<feature type="transmembrane region" description="Helical" evidence="6">
    <location>
        <begin position="190"/>
        <end position="211"/>
    </location>
</feature>
<dbReference type="AlphaFoldDB" id="A0A8H7PSI5"/>
<evidence type="ECO:0000313" key="8">
    <source>
        <dbReference type="Proteomes" id="UP000654370"/>
    </source>
</evidence>
<feature type="transmembrane region" description="Helical" evidence="6">
    <location>
        <begin position="446"/>
        <end position="465"/>
    </location>
</feature>
<dbReference type="GO" id="GO:0015297">
    <property type="term" value="F:antiporter activity"/>
    <property type="evidence" value="ECO:0007669"/>
    <property type="project" value="InterPro"/>
</dbReference>
<feature type="transmembrane region" description="Helical" evidence="6">
    <location>
        <begin position="345"/>
        <end position="365"/>
    </location>
</feature>
<dbReference type="OrthoDB" id="2126698at2759"/>
<dbReference type="NCBIfam" id="TIGR00797">
    <property type="entry name" value="matE"/>
    <property type="match status" value="1"/>
</dbReference>
<evidence type="ECO:0000256" key="2">
    <source>
        <dbReference type="ARBA" id="ARBA00010199"/>
    </source>
</evidence>
<organism evidence="7 8">
    <name type="scientific">Mortierella isabellina</name>
    <name type="common">Filamentous fungus</name>
    <name type="synonym">Umbelopsis isabellina</name>
    <dbReference type="NCBI Taxonomy" id="91625"/>
    <lineage>
        <taxon>Eukaryota</taxon>
        <taxon>Fungi</taxon>
        <taxon>Fungi incertae sedis</taxon>
        <taxon>Mucoromycota</taxon>
        <taxon>Mucoromycotina</taxon>
        <taxon>Umbelopsidomycetes</taxon>
        <taxon>Umbelopsidales</taxon>
        <taxon>Umbelopsidaceae</taxon>
        <taxon>Umbelopsis</taxon>
    </lineage>
</organism>
<keyword evidence="5 6" id="KW-0472">Membrane</keyword>
<name>A0A8H7PSI5_MORIS</name>
<proteinExistence type="inferred from homology"/>
<dbReference type="InterPro" id="IPR045069">
    <property type="entry name" value="MATE_euk"/>
</dbReference>
<comment type="subcellular location">
    <subcellularLocation>
        <location evidence="1">Membrane</location>
        <topology evidence="1">Multi-pass membrane protein</topology>
    </subcellularLocation>
</comment>
<dbReference type="CDD" id="cd13132">
    <property type="entry name" value="MATE_eukaryotic"/>
    <property type="match status" value="1"/>
</dbReference>
<comment type="caution">
    <text evidence="7">The sequence shown here is derived from an EMBL/GenBank/DDBJ whole genome shotgun (WGS) entry which is preliminary data.</text>
</comment>
<keyword evidence="8" id="KW-1185">Reference proteome</keyword>
<protein>
    <recommendedName>
        <fullName evidence="9">MATE efflux family protein</fullName>
    </recommendedName>
</protein>
<feature type="transmembrane region" description="Helical" evidence="6">
    <location>
        <begin position="217"/>
        <end position="242"/>
    </location>
</feature>
<evidence type="ECO:0000256" key="6">
    <source>
        <dbReference type="SAM" id="Phobius"/>
    </source>
</evidence>
<evidence type="ECO:0000313" key="7">
    <source>
        <dbReference type="EMBL" id="KAG2179083.1"/>
    </source>
</evidence>
<feature type="transmembrane region" description="Helical" evidence="6">
    <location>
        <begin position="385"/>
        <end position="402"/>
    </location>
</feature>
<evidence type="ECO:0000256" key="4">
    <source>
        <dbReference type="ARBA" id="ARBA00022989"/>
    </source>
</evidence>
<feature type="transmembrane region" description="Helical" evidence="6">
    <location>
        <begin position="74"/>
        <end position="99"/>
    </location>
</feature>
<dbReference type="Pfam" id="PF01554">
    <property type="entry name" value="MatE"/>
    <property type="match status" value="2"/>
</dbReference>
<feature type="transmembrane region" description="Helical" evidence="6">
    <location>
        <begin position="120"/>
        <end position="140"/>
    </location>
</feature>
<feature type="transmembrane region" description="Helical" evidence="6">
    <location>
        <begin position="414"/>
        <end position="434"/>
    </location>
</feature>
<keyword evidence="4 6" id="KW-1133">Transmembrane helix</keyword>
<dbReference type="GO" id="GO:0016020">
    <property type="term" value="C:membrane"/>
    <property type="evidence" value="ECO:0007669"/>
    <property type="project" value="UniProtKB-SubCell"/>
</dbReference>
<dbReference type="Proteomes" id="UP000654370">
    <property type="component" value="Unassembled WGS sequence"/>
</dbReference>
<dbReference type="EMBL" id="JAEPQZ010000007">
    <property type="protein sequence ID" value="KAG2179083.1"/>
    <property type="molecule type" value="Genomic_DNA"/>
</dbReference>
<keyword evidence="3 6" id="KW-0812">Transmembrane</keyword>
<evidence type="ECO:0000256" key="1">
    <source>
        <dbReference type="ARBA" id="ARBA00004141"/>
    </source>
</evidence>
<dbReference type="InterPro" id="IPR002528">
    <property type="entry name" value="MATE_fam"/>
</dbReference>